<dbReference type="RefSeq" id="WP_146906483.1">
    <property type="nucleotide sequence ID" value="NZ_BAAARM010000005.1"/>
</dbReference>
<evidence type="ECO:0000313" key="2">
    <source>
        <dbReference type="EMBL" id="GEO35446.1"/>
    </source>
</evidence>
<sequence length="108" mass="11528">MDPSTEPPALAPRPLHLADLSALIGIVGTLEGRLMAGHLDVTLAGDLRDRLTRDGLLEADAGTMELREALASLAQRLHHAWGAYDEPPGPETVEPSEHDVDLPPKPSN</sequence>
<evidence type="ECO:0000256" key="1">
    <source>
        <dbReference type="SAM" id="MobiDB-lite"/>
    </source>
</evidence>
<gene>
    <name evidence="2" type="ORF">CAE01nite_31710</name>
</gene>
<proteinExistence type="predicted"/>
<protein>
    <submittedName>
        <fullName evidence="2">Uncharacterized protein</fullName>
    </submittedName>
</protein>
<feature type="region of interest" description="Disordered" evidence="1">
    <location>
        <begin position="82"/>
        <end position="108"/>
    </location>
</feature>
<organism evidence="2 3">
    <name type="scientific">Cellulomonas aerilata</name>
    <dbReference type="NCBI Taxonomy" id="515326"/>
    <lineage>
        <taxon>Bacteria</taxon>
        <taxon>Bacillati</taxon>
        <taxon>Actinomycetota</taxon>
        <taxon>Actinomycetes</taxon>
        <taxon>Micrococcales</taxon>
        <taxon>Cellulomonadaceae</taxon>
        <taxon>Cellulomonas</taxon>
    </lineage>
</organism>
<evidence type="ECO:0000313" key="3">
    <source>
        <dbReference type="Proteomes" id="UP000321181"/>
    </source>
</evidence>
<dbReference type="EMBL" id="BJYY01000019">
    <property type="protein sequence ID" value="GEO35446.1"/>
    <property type="molecule type" value="Genomic_DNA"/>
</dbReference>
<dbReference type="Proteomes" id="UP000321181">
    <property type="component" value="Unassembled WGS sequence"/>
</dbReference>
<comment type="caution">
    <text evidence="2">The sequence shown here is derived from an EMBL/GenBank/DDBJ whole genome shotgun (WGS) entry which is preliminary data.</text>
</comment>
<dbReference type="AlphaFoldDB" id="A0A512DGB4"/>
<reference evidence="2 3" key="1">
    <citation type="submission" date="2019-07" db="EMBL/GenBank/DDBJ databases">
        <title>Whole genome shotgun sequence of Cellulomonas aerilata NBRC 106308.</title>
        <authorList>
            <person name="Hosoyama A."/>
            <person name="Uohara A."/>
            <person name="Ohji S."/>
            <person name="Ichikawa N."/>
        </authorList>
    </citation>
    <scope>NUCLEOTIDE SEQUENCE [LARGE SCALE GENOMIC DNA]</scope>
    <source>
        <strain evidence="2 3">NBRC 106308</strain>
    </source>
</reference>
<keyword evidence="3" id="KW-1185">Reference proteome</keyword>
<name>A0A512DGB4_9CELL</name>
<accession>A0A512DGB4</accession>